<evidence type="ECO:0000313" key="1">
    <source>
        <dbReference type="EMBL" id="EHL02724.1"/>
    </source>
</evidence>
<gene>
    <name evidence="1" type="ORF">M7I_1240</name>
</gene>
<comment type="caution">
    <text evidence="1">The sequence shown here is derived from an EMBL/GenBank/DDBJ whole genome shotgun (WGS) entry which is preliminary data.</text>
</comment>
<keyword evidence="2" id="KW-1185">Reference proteome</keyword>
<dbReference type="EMBL" id="AGUE01000020">
    <property type="protein sequence ID" value="EHL02724.1"/>
    <property type="molecule type" value="Genomic_DNA"/>
</dbReference>
<dbReference type="InParanoid" id="H0EFG6"/>
<dbReference type="Proteomes" id="UP000005446">
    <property type="component" value="Unassembled WGS sequence"/>
</dbReference>
<proteinExistence type="predicted"/>
<organism evidence="1 2">
    <name type="scientific">Glarea lozoyensis (strain ATCC 74030 / MF5533)</name>
    <dbReference type="NCBI Taxonomy" id="1104152"/>
    <lineage>
        <taxon>Eukaryota</taxon>
        <taxon>Fungi</taxon>
        <taxon>Dikarya</taxon>
        <taxon>Ascomycota</taxon>
        <taxon>Pezizomycotina</taxon>
        <taxon>Leotiomycetes</taxon>
        <taxon>Helotiales</taxon>
        <taxon>Helotiaceae</taxon>
        <taxon>Glarea</taxon>
    </lineage>
</organism>
<name>H0EFG6_GLAL7</name>
<reference evidence="1 2" key="1">
    <citation type="journal article" date="2012" name="Eukaryot. Cell">
        <title>Genome sequence of the fungus Glarea lozoyensis: the first genome sequence of a species from the Helotiaceae family.</title>
        <authorList>
            <person name="Youssar L."/>
            <person name="Gruening B.A."/>
            <person name="Erxleben A."/>
            <person name="Guenther S."/>
            <person name="Huettel W."/>
        </authorList>
    </citation>
    <scope>NUCLEOTIDE SEQUENCE [LARGE SCALE GENOMIC DNA]</scope>
    <source>
        <strain evidence="2">ATCC 74030 / MF5533</strain>
    </source>
</reference>
<evidence type="ECO:0000313" key="2">
    <source>
        <dbReference type="Proteomes" id="UP000005446"/>
    </source>
</evidence>
<accession>H0EFG6</accession>
<dbReference type="HOGENOM" id="CLU_2250439_0_0_1"/>
<protein>
    <submittedName>
        <fullName evidence="1">Uncharacterized protein</fullName>
    </submittedName>
</protein>
<sequence>MKKLTVCVLAKEPEVVGVRELGETDLNVSRELGDRGLVRLGEVELGELCAERYRLPDEGCVRRVGSDRLASALEVFSRASVAKLKIEGRLPLVELVERDDCRCL</sequence>
<dbReference type="OrthoDB" id="10533584at2759"/>
<dbReference type="AlphaFoldDB" id="H0EFG6"/>